<keyword evidence="3" id="KW-1185">Reference proteome</keyword>
<dbReference type="Gene3D" id="3.40.50.2000">
    <property type="entry name" value="Glycogen Phosphorylase B"/>
    <property type="match status" value="1"/>
</dbReference>
<dbReference type="SUPFAM" id="SSF53756">
    <property type="entry name" value="UDP-Glycosyltransferase/glycogen phosphorylase"/>
    <property type="match status" value="1"/>
</dbReference>
<protein>
    <recommendedName>
        <fullName evidence="1">Polysaccharide pyruvyl transferase domain-containing protein</fullName>
    </recommendedName>
</protein>
<dbReference type="Pfam" id="PF04230">
    <property type="entry name" value="PS_pyruv_trans"/>
    <property type="match status" value="1"/>
</dbReference>
<dbReference type="PANTHER" id="PTHR36836">
    <property type="entry name" value="COLANIC ACID BIOSYNTHESIS PROTEIN WCAK"/>
    <property type="match status" value="1"/>
</dbReference>
<dbReference type="EMBL" id="CP035491">
    <property type="protein sequence ID" value="QAY74712.1"/>
    <property type="molecule type" value="Genomic_DNA"/>
</dbReference>
<sequence length="335" mass="36653">MKVDLIGGWGYNNLGDEAILAGYIELLSDVSEVSVASVDVARTAHAQRPGIRVRPEGRPSRGDAAILCGGGYLNGSWVPEIFGKLRRQRRDMGSAPVRVVSSVEVRGMASGRRARLLRNTLSGSAVSVRDVQSQQELRRLGIESEVMPDAIALLWPYLDRYQTPVPEARGKVLINLLDIGRRPDAGESEVDPTEFIRLADELIDSLGDRAVGLVIGDGDLAFMRRYRHLQLATPRSVTDLVSLIGEADAVLSVRMHPGLIASAMGTPVVAIPYCGKVRPTLQRIGVADSILVELDRSRVDRQLRTVVDRSARWREAHNLKKDWLLARLGMAPSAS</sequence>
<dbReference type="RefSeq" id="WP_129192256.1">
    <property type="nucleotide sequence ID" value="NZ_CP035491.1"/>
</dbReference>
<dbReference type="AlphaFoldDB" id="A0A4P6FEZ8"/>
<organism evidence="2 3">
    <name type="scientific">Agromyces protaetiae</name>
    <dbReference type="NCBI Taxonomy" id="2509455"/>
    <lineage>
        <taxon>Bacteria</taxon>
        <taxon>Bacillati</taxon>
        <taxon>Actinomycetota</taxon>
        <taxon>Actinomycetes</taxon>
        <taxon>Micrococcales</taxon>
        <taxon>Microbacteriaceae</taxon>
        <taxon>Agromyces</taxon>
    </lineage>
</organism>
<accession>A0A4P6FEZ8</accession>
<dbReference type="KEGG" id="agf:ET445_16585"/>
<gene>
    <name evidence="2" type="ORF">ET445_16585</name>
</gene>
<evidence type="ECO:0000313" key="2">
    <source>
        <dbReference type="EMBL" id="QAY74712.1"/>
    </source>
</evidence>
<evidence type="ECO:0000313" key="3">
    <source>
        <dbReference type="Proteomes" id="UP000291259"/>
    </source>
</evidence>
<feature type="domain" description="Polysaccharide pyruvyl transferase" evidence="1">
    <location>
        <begin position="13"/>
        <end position="273"/>
    </location>
</feature>
<dbReference type="PANTHER" id="PTHR36836:SF1">
    <property type="entry name" value="COLANIC ACID BIOSYNTHESIS PROTEIN WCAK"/>
    <property type="match status" value="1"/>
</dbReference>
<dbReference type="OrthoDB" id="5110622at2"/>
<evidence type="ECO:0000259" key="1">
    <source>
        <dbReference type="Pfam" id="PF04230"/>
    </source>
</evidence>
<proteinExistence type="predicted"/>
<dbReference type="Proteomes" id="UP000291259">
    <property type="component" value="Chromosome"/>
</dbReference>
<dbReference type="InterPro" id="IPR007345">
    <property type="entry name" value="Polysacch_pyruvyl_Trfase"/>
</dbReference>
<reference evidence="2 3" key="1">
    <citation type="submission" date="2019-01" db="EMBL/GenBank/DDBJ databases">
        <title>Genome sequencing of strain FW100M-8.</title>
        <authorList>
            <person name="Heo J."/>
            <person name="Kim S.-J."/>
            <person name="Kim J.-S."/>
            <person name="Hong S.-B."/>
            <person name="Kwon S.-W."/>
        </authorList>
    </citation>
    <scope>NUCLEOTIDE SEQUENCE [LARGE SCALE GENOMIC DNA]</scope>
    <source>
        <strain evidence="2 3">FW100M-8</strain>
    </source>
</reference>
<name>A0A4P6FEZ8_9MICO</name>